<dbReference type="VEuPathDB" id="TriTrypDB:LPMP_202700"/>
<keyword evidence="3" id="KW-1185">Reference proteome</keyword>
<dbReference type="VEuPathDB" id="TriTrypDB:LPAL13_200032800"/>
<proteinExistence type="predicted"/>
<dbReference type="RefSeq" id="XP_010698473.1">
    <property type="nucleotide sequence ID" value="XM_010700171.1"/>
</dbReference>
<dbReference type="AlphaFoldDB" id="A0A088S857"/>
<evidence type="ECO:0000313" key="3">
    <source>
        <dbReference type="Proteomes" id="UP000063063"/>
    </source>
</evidence>
<gene>
    <name evidence="2" type="ORF">LPMP_202700</name>
</gene>
<name>A0A088S857_LEIPA</name>
<organism evidence="2 3">
    <name type="scientific">Leishmania panamensis</name>
    <dbReference type="NCBI Taxonomy" id="5679"/>
    <lineage>
        <taxon>Eukaryota</taxon>
        <taxon>Discoba</taxon>
        <taxon>Euglenozoa</taxon>
        <taxon>Kinetoplastea</taxon>
        <taxon>Metakinetoplastina</taxon>
        <taxon>Trypanosomatida</taxon>
        <taxon>Trypanosomatidae</taxon>
        <taxon>Leishmaniinae</taxon>
        <taxon>Leishmania</taxon>
        <taxon>Leishmania guyanensis species complex</taxon>
    </lineage>
</organism>
<evidence type="ECO:0000256" key="1">
    <source>
        <dbReference type="SAM" id="MobiDB-lite"/>
    </source>
</evidence>
<dbReference type="OrthoDB" id="273542at2759"/>
<sequence>MNPFAPHGLSSSHPIFSPISRFTTVKCICASRVSTAVFFCPFPGRLNAGACTSDILISITRGASGLRPMSRSVSPSSPSPRVTRVSLETIEKLQDAWSKRYETLRGSPPPPLLNSPRSLRACALANVNPQSTLQKLSLKQHLFCVLGNPHMLSTLPDSGTAEYRVLMQSALRCFSEAAVGLGTSKEKLAAFIAFKNQEELRVPQLASLRELRRQLMAKDVLAKRKRHEEQPDDASSMPICNASSAYRNADGHTAPHHPTSRSSLLRSPTLEENLLWCHGCSACHWADDSPTGAQNAREPSPCHSFLASVSFVAEDGTGEEDDEGATGVGRFDLAPTPSPSGKLPYKPRDVSLLSSYFANRNIQSNGSNPSNALLRISTPGTPSPSSRGVTSVARSSKQPVRSPQPLLEVDSSLDTIIDVDSECVLVRGTAKGSAGLRSVTKQELSIVSINTSQFEELLNIDEPATSSPQKTIAQLSTAAVLAEIQDHMHSNPRSQHTVMLFHESGEKTNRGPAAATTAGEAVNVTIPQLPAELPPAPPSQSLTPRGFRGYTTHTNFASLIVPNMHARPVAPPAEVKAVSTSRCVVEAAMSRSEKHMEMACAKQNVVTSTTVIPTKSPASANSADAPAQSRLRLPPTITKAEESEGFLYYCANPSHSEMSFYAGGRDRFAFTVNV</sequence>
<dbReference type="Proteomes" id="UP000063063">
    <property type="component" value="Chromosome 20"/>
</dbReference>
<protein>
    <submittedName>
        <fullName evidence="2">Uncharacterized protein</fullName>
    </submittedName>
</protein>
<dbReference type="EMBL" id="CP009389">
    <property type="protein sequence ID" value="AIN97766.1"/>
    <property type="molecule type" value="Genomic_DNA"/>
</dbReference>
<dbReference type="KEGG" id="lpan:LPMP_202700"/>
<evidence type="ECO:0000313" key="2">
    <source>
        <dbReference type="EMBL" id="AIN97766.1"/>
    </source>
</evidence>
<feature type="region of interest" description="Disordered" evidence="1">
    <location>
        <begin position="316"/>
        <end position="345"/>
    </location>
</feature>
<feature type="compositionally biased region" description="Low complexity" evidence="1">
    <location>
        <begin position="377"/>
        <end position="392"/>
    </location>
</feature>
<feature type="region of interest" description="Disordered" evidence="1">
    <location>
        <begin position="246"/>
        <end position="265"/>
    </location>
</feature>
<dbReference type="eggNOG" id="ENOG502S814">
    <property type="taxonomic scope" value="Eukaryota"/>
</dbReference>
<feature type="region of interest" description="Disordered" evidence="1">
    <location>
        <begin position="377"/>
        <end position="403"/>
    </location>
</feature>
<dbReference type="GeneID" id="22574480"/>
<reference evidence="2 3" key="1">
    <citation type="journal article" date="2015" name="Sci. Rep.">
        <title>The genome of Leishmania panamensis: insights into genomics of the L. (Viannia) subgenus.</title>
        <authorList>
            <person name="Llanes A."/>
            <person name="Restrepo C.M."/>
            <person name="Vecchio G.D."/>
            <person name="Anguizola F.J."/>
            <person name="Lleonart R."/>
        </authorList>
    </citation>
    <scope>NUCLEOTIDE SEQUENCE [LARGE SCALE GENOMIC DNA]</scope>
    <source>
        <strain evidence="2 3">MHOM/PA/94/PSC-1</strain>
    </source>
</reference>
<accession>A0A088S857</accession>